<evidence type="ECO:0000256" key="1">
    <source>
        <dbReference type="ARBA" id="ARBA00004123"/>
    </source>
</evidence>
<dbReference type="GO" id="GO:0008270">
    <property type="term" value="F:zinc ion binding"/>
    <property type="evidence" value="ECO:0007669"/>
    <property type="project" value="UniProtKB-KW"/>
</dbReference>
<evidence type="ECO:0000256" key="6">
    <source>
        <dbReference type="ARBA" id="ARBA00023125"/>
    </source>
</evidence>
<evidence type="ECO:0000256" key="7">
    <source>
        <dbReference type="ARBA" id="ARBA00023163"/>
    </source>
</evidence>
<protein>
    <recommendedName>
        <fullName evidence="14">HAT C-terminal dimerisation domain-containing protein</fullName>
    </recommendedName>
</protein>
<keyword evidence="7" id="KW-0804">Transcription</keyword>
<evidence type="ECO:0000256" key="9">
    <source>
        <dbReference type="SAM" id="MobiDB-lite"/>
    </source>
</evidence>
<dbReference type="GO" id="GO:0046983">
    <property type="term" value="F:protein dimerization activity"/>
    <property type="evidence" value="ECO:0007669"/>
    <property type="project" value="InterPro"/>
</dbReference>
<evidence type="ECO:0000259" key="11">
    <source>
        <dbReference type="Pfam" id="PF05699"/>
    </source>
</evidence>
<dbReference type="Pfam" id="PF05699">
    <property type="entry name" value="Dimer_Tnp_hAT"/>
    <property type="match status" value="1"/>
</dbReference>
<feature type="domain" description="BED-type" evidence="10">
    <location>
        <begin position="51"/>
        <end position="78"/>
    </location>
</feature>
<reference evidence="13" key="1">
    <citation type="submission" date="2019-07" db="EMBL/GenBank/DDBJ databases">
        <title>De Novo Assembly of kiwifruit Actinidia rufa.</title>
        <authorList>
            <person name="Sugita-Konishi S."/>
            <person name="Sato K."/>
            <person name="Mori E."/>
            <person name="Abe Y."/>
            <person name="Kisaki G."/>
            <person name="Hamano K."/>
            <person name="Suezawa K."/>
            <person name="Otani M."/>
            <person name="Fukuda T."/>
            <person name="Manabe T."/>
            <person name="Gomi K."/>
            <person name="Tabuchi M."/>
            <person name="Akimitsu K."/>
            <person name="Kataoka I."/>
        </authorList>
    </citation>
    <scope>NUCLEOTIDE SEQUENCE [LARGE SCALE GENOMIC DNA]</scope>
    <source>
        <strain evidence="13">cv. Fuchu</strain>
    </source>
</reference>
<organism evidence="12 13">
    <name type="scientific">Actinidia rufa</name>
    <dbReference type="NCBI Taxonomy" id="165716"/>
    <lineage>
        <taxon>Eukaryota</taxon>
        <taxon>Viridiplantae</taxon>
        <taxon>Streptophyta</taxon>
        <taxon>Embryophyta</taxon>
        <taxon>Tracheophyta</taxon>
        <taxon>Spermatophyta</taxon>
        <taxon>Magnoliopsida</taxon>
        <taxon>eudicotyledons</taxon>
        <taxon>Gunneridae</taxon>
        <taxon>Pentapetalae</taxon>
        <taxon>asterids</taxon>
        <taxon>Ericales</taxon>
        <taxon>Actinidiaceae</taxon>
        <taxon>Actinidia</taxon>
    </lineage>
</organism>
<keyword evidence="4" id="KW-0862">Zinc</keyword>
<dbReference type="GO" id="GO:0005634">
    <property type="term" value="C:nucleus"/>
    <property type="evidence" value="ECO:0007669"/>
    <property type="project" value="UniProtKB-SubCell"/>
</dbReference>
<evidence type="ECO:0000313" key="12">
    <source>
        <dbReference type="EMBL" id="GFS36432.1"/>
    </source>
</evidence>
<keyword evidence="6" id="KW-0238">DNA-binding</keyword>
<gene>
    <name evidence="12" type="ORF">Acr_00g0045900</name>
</gene>
<evidence type="ECO:0000259" key="10">
    <source>
        <dbReference type="Pfam" id="PF02892"/>
    </source>
</evidence>
<accession>A0A7J0DJE6</accession>
<dbReference type="OrthoDB" id="1745426at2759"/>
<comment type="subcellular location">
    <subcellularLocation>
        <location evidence="1">Nucleus</location>
    </subcellularLocation>
</comment>
<evidence type="ECO:0000256" key="8">
    <source>
        <dbReference type="ARBA" id="ARBA00023242"/>
    </source>
</evidence>
<keyword evidence="8" id="KW-0539">Nucleus</keyword>
<dbReference type="GO" id="GO:0003677">
    <property type="term" value="F:DNA binding"/>
    <property type="evidence" value="ECO:0007669"/>
    <property type="project" value="UniProtKB-KW"/>
</dbReference>
<comment type="caution">
    <text evidence="12">The sequence shown here is derived from an EMBL/GenBank/DDBJ whole genome shotgun (WGS) entry which is preliminary data.</text>
</comment>
<keyword evidence="3" id="KW-0863">Zinc-finger</keyword>
<evidence type="ECO:0000256" key="3">
    <source>
        <dbReference type="ARBA" id="ARBA00022771"/>
    </source>
</evidence>
<dbReference type="PANTHER" id="PTHR46481">
    <property type="entry name" value="ZINC FINGER BED DOMAIN-CONTAINING PROTEIN 4"/>
    <property type="match status" value="1"/>
</dbReference>
<dbReference type="PANTHER" id="PTHR46481:SF10">
    <property type="entry name" value="ZINC FINGER BED DOMAIN-CONTAINING PROTEIN 39"/>
    <property type="match status" value="1"/>
</dbReference>
<keyword evidence="2" id="KW-0479">Metal-binding</keyword>
<dbReference type="Pfam" id="PF02892">
    <property type="entry name" value="zf-BED"/>
    <property type="match status" value="1"/>
</dbReference>
<dbReference type="Proteomes" id="UP000585474">
    <property type="component" value="Unassembled WGS sequence"/>
</dbReference>
<sequence>MDANAISHGQGTAQAAGNDMTRTQVTEQDTAQAEVTSKRCRKNNKESENSTRKAECKYCKKVYVADSKFHGTSNLLSHAATCAKNPYTAEVNGQKTLGFQPKKDGEEGVELVSMSFSVEAARKALAEMIVTDELSFSASEASNFEVDDDCDDPHALIACQFSSYLEEEYSSLILQKYPALSQLARDVLAMPISTVASESTFSTGGRILDPFRSSLSPMMVEVLICAQNWLRSSLQISLGKAMDSVEDFEKQFEIG</sequence>
<evidence type="ECO:0000256" key="5">
    <source>
        <dbReference type="ARBA" id="ARBA00023015"/>
    </source>
</evidence>
<dbReference type="InterPro" id="IPR052035">
    <property type="entry name" value="ZnF_BED_domain_contain"/>
</dbReference>
<dbReference type="InterPro" id="IPR008906">
    <property type="entry name" value="HATC_C_dom"/>
</dbReference>
<evidence type="ECO:0000256" key="2">
    <source>
        <dbReference type="ARBA" id="ARBA00022723"/>
    </source>
</evidence>
<evidence type="ECO:0008006" key="14">
    <source>
        <dbReference type="Google" id="ProtNLM"/>
    </source>
</evidence>
<feature type="domain" description="HAT C-terminal dimerisation" evidence="11">
    <location>
        <begin position="175"/>
        <end position="230"/>
    </location>
</feature>
<evidence type="ECO:0000256" key="4">
    <source>
        <dbReference type="ARBA" id="ARBA00022833"/>
    </source>
</evidence>
<keyword evidence="5" id="KW-0805">Transcription regulation</keyword>
<keyword evidence="13" id="KW-1185">Reference proteome</keyword>
<evidence type="ECO:0000313" key="13">
    <source>
        <dbReference type="Proteomes" id="UP000585474"/>
    </source>
</evidence>
<dbReference type="EMBL" id="BJWL01000252">
    <property type="protein sequence ID" value="GFS36432.1"/>
    <property type="molecule type" value="Genomic_DNA"/>
</dbReference>
<feature type="compositionally biased region" description="Polar residues" evidence="9">
    <location>
        <begin position="7"/>
        <end position="35"/>
    </location>
</feature>
<proteinExistence type="predicted"/>
<dbReference type="InterPro" id="IPR003656">
    <property type="entry name" value="Znf_BED"/>
</dbReference>
<dbReference type="AlphaFoldDB" id="A0A7J0DJE6"/>
<dbReference type="InterPro" id="IPR012337">
    <property type="entry name" value="RNaseH-like_sf"/>
</dbReference>
<dbReference type="SUPFAM" id="SSF53098">
    <property type="entry name" value="Ribonuclease H-like"/>
    <property type="match status" value="1"/>
</dbReference>
<name>A0A7J0DJE6_9ERIC</name>
<feature type="region of interest" description="Disordered" evidence="9">
    <location>
        <begin position="1"/>
        <end position="47"/>
    </location>
</feature>